<evidence type="ECO:0000256" key="1">
    <source>
        <dbReference type="ARBA" id="ARBA00022448"/>
    </source>
</evidence>
<gene>
    <name evidence="9 10" type="primary">kdpA</name>
    <name evidence="10" type="ORF">EVJ47_06365</name>
</gene>
<dbReference type="PIRSF" id="PIRSF001294">
    <property type="entry name" value="K_ATPaseA"/>
    <property type="match status" value="1"/>
</dbReference>
<evidence type="ECO:0000256" key="9">
    <source>
        <dbReference type="HAMAP-Rule" id="MF_00275"/>
    </source>
</evidence>
<dbReference type="GO" id="GO:0005886">
    <property type="term" value="C:plasma membrane"/>
    <property type="evidence" value="ECO:0007669"/>
    <property type="project" value="UniProtKB-SubCell"/>
</dbReference>
<evidence type="ECO:0000313" key="11">
    <source>
        <dbReference type="Proteomes" id="UP000320813"/>
    </source>
</evidence>
<name>A0A519BAH1_9DELT</name>
<comment type="function">
    <text evidence="9">Part of the high-affinity ATP-driven potassium transport (or Kdp) system, which catalyzes the hydrolysis of ATP coupled with the electrogenic transport of potassium into the cytoplasm. This subunit binds the extracellular potassium ions and delivers the ions to the membrane domain of KdpB through an intramembrane tunnel.</text>
</comment>
<keyword evidence="1 9" id="KW-0813">Transport</keyword>
<dbReference type="HAMAP" id="MF_00275">
    <property type="entry name" value="KdpA"/>
    <property type="match status" value="1"/>
</dbReference>
<dbReference type="InterPro" id="IPR004623">
    <property type="entry name" value="KdpA"/>
</dbReference>
<feature type="transmembrane region" description="Helical" evidence="9">
    <location>
        <begin position="389"/>
        <end position="408"/>
    </location>
</feature>
<keyword evidence="4 9" id="KW-0812">Transmembrane</keyword>
<accession>A0A519BAH1</accession>
<dbReference type="EMBL" id="SGBD01000003">
    <property type="protein sequence ID" value="RZD14287.1"/>
    <property type="molecule type" value="Genomic_DNA"/>
</dbReference>
<dbReference type="GO" id="GO:0030955">
    <property type="term" value="F:potassium ion binding"/>
    <property type="evidence" value="ECO:0007669"/>
    <property type="project" value="UniProtKB-UniRule"/>
</dbReference>
<evidence type="ECO:0000313" key="10">
    <source>
        <dbReference type="EMBL" id="RZD14287.1"/>
    </source>
</evidence>
<dbReference type="PANTHER" id="PTHR30607">
    <property type="entry name" value="POTASSIUM-TRANSPORTING ATPASE A CHAIN"/>
    <property type="match status" value="1"/>
</dbReference>
<feature type="transmembrane region" description="Helical" evidence="9">
    <location>
        <begin position="63"/>
        <end position="85"/>
    </location>
</feature>
<feature type="transmembrane region" description="Helical" evidence="9">
    <location>
        <begin position="489"/>
        <end position="513"/>
    </location>
</feature>
<sequence length="573" mass="62276">MTATGILQIIIVLSAIILAAVPLSKYMAHIFNGETTFLDKIINPIENITFKFLKVNEKEQMDWIGYLKAGLIINFFMLAIVFLVLRFQNYLPFNQMHYKGITWPLDFNTAISFITNTNWQNYAGEETLSNFSQMSLVFLQFTSAATGLVFLIAFIRGLIRTQAKNVGNFYIDFTKTVYRIFIPLAVIFAIVMLFLGSPQTFTMQKGVVNMTGAKQYLSMGPVASMVSIENLGTNGGGFYNANAAQPYENPSPFTNALIIFMMSVIPVAIFFMYGIMIGNKKHALTLFLVALTLLTVCIFAVYHQEAAGNPFMAKLGADVKVSKYNPGGNMTGKEEHIGIAQSSLFASATTAFTTGNVNSAHDSYMPLSVMVLLGEMMLNLIFGGKGVGLLNMLTMVIIGVFIAGLMVGRTPEFLGKKIEAKEVKLATLAMFAHAFIIIVPFAVALSIPAGLAGAFNPGPHGFSEILYAFTSTVANNGSAMAGFSGNTLFYNIILGLTIFFGRYVPIICQVAIAGSLIKKKSTPESLGTFPAHGLLFYSVVMGTIILIGALTFFPALALGPIAEHFALMEGHLF</sequence>
<organism evidence="10 11">
    <name type="scientific">Candidatus Acidulodesulfobacterium ferriphilum</name>
    <dbReference type="NCBI Taxonomy" id="2597223"/>
    <lineage>
        <taxon>Bacteria</taxon>
        <taxon>Deltaproteobacteria</taxon>
        <taxon>Candidatus Acidulodesulfobacterales</taxon>
        <taxon>Candidatus Acidulodesulfobacterium</taxon>
    </lineage>
</organism>
<dbReference type="AlphaFoldDB" id="A0A519BAH1"/>
<dbReference type="NCBIfam" id="TIGR00680">
    <property type="entry name" value="kdpA"/>
    <property type="match status" value="1"/>
</dbReference>
<dbReference type="Pfam" id="PF03814">
    <property type="entry name" value="KdpA"/>
    <property type="match status" value="1"/>
</dbReference>
<feature type="transmembrane region" description="Helical" evidence="9">
    <location>
        <begin position="428"/>
        <end position="453"/>
    </location>
</feature>
<evidence type="ECO:0000256" key="5">
    <source>
        <dbReference type="ARBA" id="ARBA00022958"/>
    </source>
</evidence>
<dbReference type="Proteomes" id="UP000320813">
    <property type="component" value="Unassembled WGS sequence"/>
</dbReference>
<feature type="transmembrane region" description="Helical" evidence="9">
    <location>
        <begin position="283"/>
        <end position="302"/>
    </location>
</feature>
<comment type="caution">
    <text evidence="10">The sequence shown here is derived from an EMBL/GenBank/DDBJ whole genome shotgun (WGS) entry which is preliminary data.</text>
</comment>
<dbReference type="GO" id="GO:0008556">
    <property type="term" value="F:P-type potassium transmembrane transporter activity"/>
    <property type="evidence" value="ECO:0007669"/>
    <property type="project" value="InterPro"/>
</dbReference>
<comment type="similarity">
    <text evidence="9">Belongs to the KdpA family.</text>
</comment>
<evidence type="ECO:0000256" key="4">
    <source>
        <dbReference type="ARBA" id="ARBA00022692"/>
    </source>
</evidence>
<evidence type="ECO:0000256" key="2">
    <source>
        <dbReference type="ARBA" id="ARBA00022475"/>
    </source>
</evidence>
<keyword evidence="8 9" id="KW-0472">Membrane</keyword>
<evidence type="ECO:0000256" key="3">
    <source>
        <dbReference type="ARBA" id="ARBA00022538"/>
    </source>
</evidence>
<comment type="subunit">
    <text evidence="9">The system is composed of three essential subunits: KdpA, KdpB and KdpC.</text>
</comment>
<dbReference type="PANTHER" id="PTHR30607:SF2">
    <property type="entry name" value="POTASSIUM-TRANSPORTING ATPASE POTASSIUM-BINDING SUBUNIT"/>
    <property type="match status" value="1"/>
</dbReference>
<evidence type="ECO:0000256" key="8">
    <source>
        <dbReference type="ARBA" id="ARBA00023136"/>
    </source>
</evidence>
<keyword evidence="2 9" id="KW-1003">Cell membrane</keyword>
<reference evidence="10 11" key="1">
    <citation type="submission" date="2019-01" db="EMBL/GenBank/DDBJ databases">
        <title>Insights into ecological role of a new deltaproteobacterial order Candidatus Sinidesulfobacterales (Sva0485) by metagenomics and metatranscriptomics.</title>
        <authorList>
            <person name="Tan S."/>
            <person name="Liu J."/>
            <person name="Fang Y."/>
            <person name="Hedlund B.P."/>
            <person name="Lian Z.H."/>
            <person name="Huang L.Y."/>
            <person name="Li J.T."/>
            <person name="Huang L.N."/>
            <person name="Li W.J."/>
            <person name="Jiang H.C."/>
            <person name="Dong H.L."/>
            <person name="Shu W.S."/>
        </authorList>
    </citation>
    <scope>NUCLEOTIDE SEQUENCE [LARGE SCALE GENOMIC DNA]</scope>
    <source>
        <strain evidence="10">AP3</strain>
    </source>
</reference>
<keyword evidence="3 9" id="KW-0633">Potassium transport</keyword>
<evidence type="ECO:0000256" key="7">
    <source>
        <dbReference type="ARBA" id="ARBA00023065"/>
    </source>
</evidence>
<feature type="transmembrane region" description="Helical" evidence="9">
    <location>
        <begin position="534"/>
        <end position="558"/>
    </location>
</feature>
<feature type="transmembrane region" description="Helical" evidence="9">
    <location>
        <begin position="136"/>
        <end position="155"/>
    </location>
</feature>
<feature type="transmembrane region" description="Helical" evidence="9">
    <location>
        <begin position="176"/>
        <end position="195"/>
    </location>
</feature>
<feature type="transmembrane region" description="Helical" evidence="9">
    <location>
        <begin position="6"/>
        <end position="23"/>
    </location>
</feature>
<comment type="subcellular location">
    <subcellularLocation>
        <location evidence="9">Cell membrane</location>
        <topology evidence="9">Multi-pass membrane protein</topology>
    </subcellularLocation>
</comment>
<evidence type="ECO:0000256" key="6">
    <source>
        <dbReference type="ARBA" id="ARBA00022989"/>
    </source>
</evidence>
<keyword evidence="7 9" id="KW-0406">Ion transport</keyword>
<keyword evidence="5 9" id="KW-0630">Potassium</keyword>
<keyword evidence="6 9" id="KW-1133">Transmembrane helix</keyword>
<proteinExistence type="inferred from homology"/>
<feature type="transmembrane region" description="Helical" evidence="9">
    <location>
        <begin position="256"/>
        <end position="276"/>
    </location>
</feature>
<protein>
    <recommendedName>
        <fullName evidence="9">Potassium-transporting ATPase potassium-binding subunit</fullName>
    </recommendedName>
    <alternativeName>
        <fullName evidence="9">ATP phosphohydrolase [potassium-transporting] A chain</fullName>
    </alternativeName>
    <alternativeName>
        <fullName evidence="9">Potassium-binding and translocating subunit A</fullName>
    </alternativeName>
    <alternativeName>
        <fullName evidence="9">Potassium-translocating ATPase A chain</fullName>
    </alternativeName>
</protein>